<feature type="transmembrane region" description="Helical" evidence="2">
    <location>
        <begin position="184"/>
        <end position="204"/>
    </location>
</feature>
<evidence type="ECO:0000313" key="4">
    <source>
        <dbReference type="Proteomes" id="UP000464468"/>
    </source>
</evidence>
<protein>
    <submittedName>
        <fullName evidence="3">Sodium:melibiose symporter</fullName>
    </submittedName>
</protein>
<feature type="transmembrane region" description="Helical" evidence="2">
    <location>
        <begin position="380"/>
        <end position="401"/>
    </location>
</feature>
<dbReference type="PANTHER" id="PTHR11328:SF24">
    <property type="entry name" value="MAJOR FACILITATOR SUPERFAMILY (MFS) PROFILE DOMAIN-CONTAINING PROTEIN"/>
    <property type="match status" value="1"/>
</dbReference>
<dbReference type="Pfam" id="PF13347">
    <property type="entry name" value="MFS_2"/>
    <property type="match status" value="1"/>
</dbReference>
<evidence type="ECO:0000256" key="2">
    <source>
        <dbReference type="SAM" id="Phobius"/>
    </source>
</evidence>
<reference evidence="3 4" key="1">
    <citation type="submission" date="2020-01" db="EMBL/GenBank/DDBJ databases">
        <title>Sphingomonas sp. C33 whole genome sequece.</title>
        <authorList>
            <person name="Park C."/>
        </authorList>
    </citation>
    <scope>NUCLEOTIDE SEQUENCE [LARGE SCALE GENOMIC DNA]</scope>
    <source>
        <strain evidence="3 4">C33</strain>
    </source>
</reference>
<dbReference type="PANTHER" id="PTHR11328">
    <property type="entry name" value="MAJOR FACILITATOR SUPERFAMILY DOMAIN-CONTAINING PROTEIN"/>
    <property type="match status" value="1"/>
</dbReference>
<feature type="transmembrane region" description="Helical" evidence="2">
    <location>
        <begin position="429"/>
        <end position="449"/>
    </location>
</feature>
<sequence length="476" mass="49672">MSGAEVPTRARLAIGIGSIAYGIKDNGFSVFLLVFYNQVLGLPADQVGLVLLCALIIDGLIDPVIGVLSDSTRSRIGRRHPWLYGSALPIGLSWLLLWNPPALSAETMVLHLFAVAVLVRASVSANEVPAAALVPEMTRDYHERTAVIRYRFLFGWGAGLAMLMLAYGVLLTPGPGGGFTAGGFALFGAVGAAAMAMSVLVSALGTHRAYARMPANAAPRHSLGGELRGIAHALSNRAFLILMGMGLFAFANQGMMFALTNYLLPYVWQFGRGGLLAYSVCLFIGVVGAFLTVTPLARRLGKKGAGGLLVLLAAAAGTAPYWLRLAGLFPAPGDPALAPLFLLLAIAGTGAGVATMILISSMVADLVEAAEERTGRRDEGLFYAGFFFVQKCTTGLGIFLAGQIVSLSGFPARAGIGQVPDAVLDRLTLGYAGITIVFAVASSLFARAFPIGRAEHEARLAKLAVAAARQTGQHGG</sequence>
<name>A0A7Z2NVA2_9SPHN</name>
<dbReference type="EMBL" id="CP047895">
    <property type="protein sequence ID" value="QHL90197.1"/>
    <property type="molecule type" value="Genomic_DNA"/>
</dbReference>
<dbReference type="InterPro" id="IPR039672">
    <property type="entry name" value="MFS_2"/>
</dbReference>
<dbReference type="InterPro" id="IPR036259">
    <property type="entry name" value="MFS_trans_sf"/>
</dbReference>
<keyword evidence="2" id="KW-0812">Transmembrane</keyword>
<gene>
    <name evidence="3" type="ORF">GVO57_04285</name>
</gene>
<accession>A0A7Z2NVA2</accession>
<dbReference type="SUPFAM" id="SSF103473">
    <property type="entry name" value="MFS general substrate transporter"/>
    <property type="match status" value="1"/>
</dbReference>
<keyword evidence="4" id="KW-1185">Reference proteome</keyword>
<dbReference type="AlphaFoldDB" id="A0A7Z2NVA2"/>
<feature type="transmembrane region" description="Helical" evidence="2">
    <location>
        <begin position="48"/>
        <end position="69"/>
    </location>
</feature>
<proteinExistence type="inferred from homology"/>
<dbReference type="Proteomes" id="UP000464468">
    <property type="component" value="Chromosome"/>
</dbReference>
<feature type="transmembrane region" description="Helical" evidence="2">
    <location>
        <begin position="153"/>
        <end position="172"/>
    </location>
</feature>
<dbReference type="KEGG" id="schy:GVO57_04285"/>
<dbReference type="GO" id="GO:0005886">
    <property type="term" value="C:plasma membrane"/>
    <property type="evidence" value="ECO:0007669"/>
    <property type="project" value="TreeGrafter"/>
</dbReference>
<feature type="transmembrane region" description="Helical" evidence="2">
    <location>
        <begin position="81"/>
        <end position="98"/>
    </location>
</feature>
<feature type="transmembrane region" description="Helical" evidence="2">
    <location>
        <begin position="305"/>
        <end position="324"/>
    </location>
</feature>
<feature type="transmembrane region" description="Helical" evidence="2">
    <location>
        <begin position="12"/>
        <end position="36"/>
    </location>
</feature>
<feature type="transmembrane region" description="Helical" evidence="2">
    <location>
        <begin position="238"/>
        <end position="263"/>
    </location>
</feature>
<dbReference type="Gene3D" id="1.20.1250.20">
    <property type="entry name" value="MFS general substrate transporter like domains"/>
    <property type="match status" value="1"/>
</dbReference>
<keyword evidence="2" id="KW-0472">Membrane</keyword>
<keyword evidence="2" id="KW-1133">Transmembrane helix</keyword>
<evidence type="ECO:0000256" key="1">
    <source>
        <dbReference type="ARBA" id="ARBA00009617"/>
    </source>
</evidence>
<comment type="similarity">
    <text evidence="1">Belongs to the sodium:galactoside symporter (TC 2.A.2) family.</text>
</comment>
<evidence type="ECO:0000313" key="3">
    <source>
        <dbReference type="EMBL" id="QHL90197.1"/>
    </source>
</evidence>
<dbReference type="GO" id="GO:0008643">
    <property type="term" value="P:carbohydrate transport"/>
    <property type="evidence" value="ECO:0007669"/>
    <property type="project" value="InterPro"/>
</dbReference>
<dbReference type="RefSeq" id="WP_160592125.1">
    <property type="nucleotide sequence ID" value="NZ_CP047895.1"/>
</dbReference>
<dbReference type="GO" id="GO:0015293">
    <property type="term" value="F:symporter activity"/>
    <property type="evidence" value="ECO:0007669"/>
    <property type="project" value="InterPro"/>
</dbReference>
<feature type="transmembrane region" description="Helical" evidence="2">
    <location>
        <begin position="110"/>
        <end position="133"/>
    </location>
</feature>
<feature type="transmembrane region" description="Helical" evidence="2">
    <location>
        <begin position="336"/>
        <end position="359"/>
    </location>
</feature>
<organism evidence="3 4">
    <name type="scientific">Sphingomonas changnyeongensis</name>
    <dbReference type="NCBI Taxonomy" id="2698679"/>
    <lineage>
        <taxon>Bacteria</taxon>
        <taxon>Pseudomonadati</taxon>
        <taxon>Pseudomonadota</taxon>
        <taxon>Alphaproteobacteria</taxon>
        <taxon>Sphingomonadales</taxon>
        <taxon>Sphingomonadaceae</taxon>
        <taxon>Sphingomonas</taxon>
    </lineage>
</organism>
<feature type="transmembrane region" description="Helical" evidence="2">
    <location>
        <begin position="275"/>
        <end position="293"/>
    </location>
</feature>